<evidence type="ECO:0000256" key="1">
    <source>
        <dbReference type="SAM" id="MobiDB-lite"/>
    </source>
</evidence>
<proteinExistence type="predicted"/>
<evidence type="ECO:0000313" key="3">
    <source>
        <dbReference type="EMBL" id="PMD56286.1"/>
    </source>
</evidence>
<evidence type="ECO:0000259" key="2">
    <source>
        <dbReference type="Pfam" id="PF22980"/>
    </source>
</evidence>
<dbReference type="Proteomes" id="UP000235371">
    <property type="component" value="Unassembled WGS sequence"/>
</dbReference>
<feature type="domain" description="Myb-like DNA-binding" evidence="2">
    <location>
        <begin position="7"/>
        <end position="54"/>
    </location>
</feature>
<accession>A0A2J6SZS9</accession>
<dbReference type="STRING" id="1095630.A0A2J6SZS9"/>
<sequence>MAPASNEEQFKFLISCIRYSNNGKVDFGQVAKECNIVSKGAAAKRYERMMRAHGIAPNAASIKPAPTRAPKSDRQDSNAPVLKKRKADQFPEDTATDDDEGVGWGSGTVHIKEGPREEKYNFKTEGGGGGGGGDHKPQIIQEQGQLNLEQAANLMQYYDNGSQLGVDDLYGAGEYGGGMSGYGTSSGYATPMVSAYDLEPQNGYFGAEYDPTSVMSSASSMMRSMRNMESMGGLGSVPRSSQQSFQYQQHSLPYQPEDQGHSDSPLIVE</sequence>
<dbReference type="RefSeq" id="XP_024733190.1">
    <property type="nucleotide sequence ID" value="XM_024883512.1"/>
</dbReference>
<dbReference type="AlphaFoldDB" id="A0A2J6SZS9"/>
<dbReference type="EMBL" id="KZ613848">
    <property type="protein sequence ID" value="PMD56286.1"/>
    <property type="molecule type" value="Genomic_DNA"/>
</dbReference>
<dbReference type="InterPro" id="IPR054505">
    <property type="entry name" value="Myb_DNA-bind_8"/>
</dbReference>
<protein>
    <recommendedName>
        <fullName evidence="2">Myb-like DNA-binding domain-containing protein</fullName>
    </recommendedName>
</protein>
<dbReference type="Pfam" id="PF22980">
    <property type="entry name" value="Myb_DNA-bind_8"/>
    <property type="match status" value="1"/>
</dbReference>
<dbReference type="OrthoDB" id="5353914at2759"/>
<dbReference type="InParanoid" id="A0A2J6SZS9"/>
<dbReference type="GeneID" id="36591589"/>
<feature type="region of interest" description="Disordered" evidence="1">
    <location>
        <begin position="55"/>
        <end position="138"/>
    </location>
</feature>
<feature type="compositionally biased region" description="Low complexity" evidence="1">
    <location>
        <begin position="240"/>
        <end position="251"/>
    </location>
</feature>
<keyword evidence="4" id="KW-1185">Reference proteome</keyword>
<reference evidence="3 4" key="1">
    <citation type="submission" date="2016-04" db="EMBL/GenBank/DDBJ databases">
        <title>A degradative enzymes factory behind the ericoid mycorrhizal symbiosis.</title>
        <authorList>
            <consortium name="DOE Joint Genome Institute"/>
            <person name="Martino E."/>
            <person name="Morin E."/>
            <person name="Grelet G."/>
            <person name="Kuo A."/>
            <person name="Kohler A."/>
            <person name="Daghino S."/>
            <person name="Barry K."/>
            <person name="Choi C."/>
            <person name="Cichocki N."/>
            <person name="Clum A."/>
            <person name="Copeland A."/>
            <person name="Hainaut M."/>
            <person name="Haridas S."/>
            <person name="Labutti K."/>
            <person name="Lindquist E."/>
            <person name="Lipzen A."/>
            <person name="Khouja H.-R."/>
            <person name="Murat C."/>
            <person name="Ohm R."/>
            <person name="Olson A."/>
            <person name="Spatafora J."/>
            <person name="Veneault-Fourrey C."/>
            <person name="Henrissat B."/>
            <person name="Grigoriev I."/>
            <person name="Martin F."/>
            <person name="Perotto S."/>
        </authorList>
    </citation>
    <scope>NUCLEOTIDE SEQUENCE [LARGE SCALE GENOMIC DNA]</scope>
    <source>
        <strain evidence="3 4">E</strain>
    </source>
</reference>
<organism evidence="3 4">
    <name type="scientific">Hyaloscypha bicolor E</name>
    <dbReference type="NCBI Taxonomy" id="1095630"/>
    <lineage>
        <taxon>Eukaryota</taxon>
        <taxon>Fungi</taxon>
        <taxon>Dikarya</taxon>
        <taxon>Ascomycota</taxon>
        <taxon>Pezizomycotina</taxon>
        <taxon>Leotiomycetes</taxon>
        <taxon>Helotiales</taxon>
        <taxon>Hyaloscyphaceae</taxon>
        <taxon>Hyaloscypha</taxon>
        <taxon>Hyaloscypha bicolor</taxon>
    </lineage>
</organism>
<name>A0A2J6SZS9_9HELO</name>
<feature type="region of interest" description="Disordered" evidence="1">
    <location>
        <begin position="229"/>
        <end position="269"/>
    </location>
</feature>
<feature type="compositionally biased region" description="Basic and acidic residues" evidence="1">
    <location>
        <begin position="110"/>
        <end position="122"/>
    </location>
</feature>
<gene>
    <name evidence="3" type="ORF">K444DRAFT_632710</name>
</gene>
<feature type="compositionally biased region" description="Acidic residues" evidence="1">
    <location>
        <begin position="90"/>
        <end position="101"/>
    </location>
</feature>
<evidence type="ECO:0000313" key="4">
    <source>
        <dbReference type="Proteomes" id="UP000235371"/>
    </source>
</evidence>